<name>A0A164N8A8_9AGAM</name>
<sequence>MTPSSDNLPHPVFKMSSEMLAEIFIAYLRLNGIHAKSFLTILKLVCREWCEIVMETPELWTDIDLGMRLSRSQRLALRKYPNARLNITLPIGVKRVLMPARHLQHLDLIERAHTLNLAVPSEPFDQILLDVPILGLAELNIFVPQLSARTFHFQNIVDFIRSRSPVLHQLSPNLSSLSLKFWNDGNYIVPNDYRMISLLRVIASLPLLAELKFVNNFNKETTETLVFEDHGILFPKLSIFEFENVDSSSLQLFFQATSLPKLQRLRLPSITAWPLEEPANAWQYDWEDIHDFTRDYEGNLTVLEIQFKETEHVLKLRAEDVSSAPTIEVSRFFSPSTEVHADLRPYQRIPPKLLRSYTLDGMTSIDIIPHENITSLSIISHNRERLKVKSFPEPEYFVPLLEKLSNLMNIGISGMDTRPLLQVLLEDLDLCPVLEVLSLKNSLVDFEMLYLLEPLRPTIREISTEGCQSKSEKPEV</sequence>
<gene>
    <name evidence="1" type="ORF">SISNIDRAFT_460848</name>
</gene>
<dbReference type="EMBL" id="KV419449">
    <property type="protein sequence ID" value="KZS87448.1"/>
    <property type="molecule type" value="Genomic_DNA"/>
</dbReference>
<reference evidence="1 2" key="1">
    <citation type="journal article" date="2016" name="Mol. Biol. Evol.">
        <title>Comparative Genomics of Early-Diverging Mushroom-Forming Fungi Provides Insights into the Origins of Lignocellulose Decay Capabilities.</title>
        <authorList>
            <person name="Nagy L.G."/>
            <person name="Riley R."/>
            <person name="Tritt A."/>
            <person name="Adam C."/>
            <person name="Daum C."/>
            <person name="Floudas D."/>
            <person name="Sun H."/>
            <person name="Yadav J.S."/>
            <person name="Pangilinan J."/>
            <person name="Larsson K.H."/>
            <person name="Matsuura K."/>
            <person name="Barry K."/>
            <person name="Labutti K."/>
            <person name="Kuo R."/>
            <person name="Ohm R.A."/>
            <person name="Bhattacharya S.S."/>
            <person name="Shirouzu T."/>
            <person name="Yoshinaga Y."/>
            <person name="Martin F.M."/>
            <person name="Grigoriev I.V."/>
            <person name="Hibbett D.S."/>
        </authorList>
    </citation>
    <scope>NUCLEOTIDE SEQUENCE [LARGE SCALE GENOMIC DNA]</scope>
    <source>
        <strain evidence="1 2">HHB9708</strain>
    </source>
</reference>
<dbReference type="OrthoDB" id="2269034at2759"/>
<evidence type="ECO:0000313" key="1">
    <source>
        <dbReference type="EMBL" id="KZS87448.1"/>
    </source>
</evidence>
<dbReference type="AlphaFoldDB" id="A0A164N8A8"/>
<accession>A0A164N8A8</accession>
<dbReference type="Proteomes" id="UP000076722">
    <property type="component" value="Unassembled WGS sequence"/>
</dbReference>
<keyword evidence="2" id="KW-1185">Reference proteome</keyword>
<protein>
    <submittedName>
        <fullName evidence="1">Uncharacterized protein</fullName>
    </submittedName>
</protein>
<organism evidence="1 2">
    <name type="scientific">Sistotremastrum niveocremeum HHB9708</name>
    <dbReference type="NCBI Taxonomy" id="1314777"/>
    <lineage>
        <taxon>Eukaryota</taxon>
        <taxon>Fungi</taxon>
        <taxon>Dikarya</taxon>
        <taxon>Basidiomycota</taxon>
        <taxon>Agaricomycotina</taxon>
        <taxon>Agaricomycetes</taxon>
        <taxon>Sistotremastrales</taxon>
        <taxon>Sistotremastraceae</taxon>
        <taxon>Sertulicium</taxon>
        <taxon>Sertulicium niveocremeum</taxon>
    </lineage>
</organism>
<proteinExistence type="predicted"/>
<evidence type="ECO:0000313" key="2">
    <source>
        <dbReference type="Proteomes" id="UP000076722"/>
    </source>
</evidence>